<proteinExistence type="predicted"/>
<evidence type="ECO:0000313" key="10">
    <source>
        <dbReference type="Proteomes" id="UP001652661"/>
    </source>
</evidence>
<feature type="transmembrane region" description="Helical" evidence="8">
    <location>
        <begin position="413"/>
        <end position="438"/>
    </location>
</feature>
<evidence type="ECO:0000256" key="1">
    <source>
        <dbReference type="ARBA" id="ARBA00004141"/>
    </source>
</evidence>
<dbReference type="Gene3D" id="1.20.1420.30">
    <property type="entry name" value="NCX, central ion-binding region"/>
    <property type="match status" value="2"/>
</dbReference>
<evidence type="ECO:0000256" key="5">
    <source>
        <dbReference type="ARBA" id="ARBA00022692"/>
    </source>
</evidence>
<dbReference type="OrthoDB" id="407410at2759"/>
<dbReference type="InterPro" id="IPR051359">
    <property type="entry name" value="CaCA_antiporter"/>
</dbReference>
<feature type="transmembrane region" description="Helical" evidence="8">
    <location>
        <begin position="208"/>
        <end position="228"/>
    </location>
</feature>
<name>A0A6P4IY43_DROKI</name>
<keyword evidence="3" id="KW-0050">Antiport</keyword>
<organism evidence="10 11">
    <name type="scientific">Drosophila kikkawai</name>
    <name type="common">Fruit fly</name>
    <dbReference type="NCBI Taxonomy" id="30033"/>
    <lineage>
        <taxon>Eukaryota</taxon>
        <taxon>Metazoa</taxon>
        <taxon>Ecdysozoa</taxon>
        <taxon>Arthropoda</taxon>
        <taxon>Hexapoda</taxon>
        <taxon>Insecta</taxon>
        <taxon>Pterygota</taxon>
        <taxon>Neoptera</taxon>
        <taxon>Endopterygota</taxon>
        <taxon>Diptera</taxon>
        <taxon>Brachycera</taxon>
        <taxon>Muscomorpha</taxon>
        <taxon>Ephydroidea</taxon>
        <taxon>Drosophilidae</taxon>
        <taxon>Drosophila</taxon>
        <taxon>Sophophora</taxon>
    </lineage>
</organism>
<dbReference type="AlphaFoldDB" id="A0A6P4IY43"/>
<evidence type="ECO:0000313" key="11">
    <source>
        <dbReference type="RefSeq" id="XP_017027891.1"/>
    </source>
</evidence>
<dbReference type="Pfam" id="PF01699">
    <property type="entry name" value="Na_Ca_ex"/>
    <property type="match status" value="2"/>
</dbReference>
<evidence type="ECO:0000256" key="8">
    <source>
        <dbReference type="SAM" id="Phobius"/>
    </source>
</evidence>
<dbReference type="RefSeq" id="XP_017027891.1">
    <property type="nucleotide sequence ID" value="XM_017172402.3"/>
</dbReference>
<feature type="transmembrane region" description="Helical" evidence="8">
    <location>
        <begin position="517"/>
        <end position="540"/>
    </location>
</feature>
<gene>
    <name evidence="11" type="primary">LOC108078503</name>
</gene>
<keyword evidence="7 8" id="KW-0472">Membrane</keyword>
<dbReference type="InterPro" id="IPR044880">
    <property type="entry name" value="NCX_ion-bd_dom_sf"/>
</dbReference>
<sequence>MRLRTRGSKWNFTQLDYEFENFFMNISCVAVMRLPYSMRCMMAKRAHDCKRIINFFNYFRMMYCYIDIDNKTTEILLMCLFLLICVVFLWVMSYNISTFFAPVLKIVSWKLHMNEYLAGVTFLAFGNSCPDIIANLMPVRADAPIFTIAVGNALAIILLSGGAVCFLRPFKINGHCTVRDLLFLLLGVEVLRYVMVRGGPGTVTMWESIGLIFVYVVYVTVNVIDLVIMRYSMKKLRRELEEMKSLPTIPQNEYAARMGKLTSWEVDDELPIHDTTKYRRSTASGSHFIEATHAGYFVTPKQRDPPETVDVEKNRTYLYNSENPKNLMLFREFLESLNPIDGEAWELGGCCQRFFLIIRSPLVLLLLVFIPVVDFEKDKHGWSKLLNCLQIVLNPFVVITLVHSAVSSKYHTWYITLNLSISMWSPCLTLPLAIAIFLHSRTDVPPCYHLLFALLTFFSSITTIWIAATELEVLSEIVGIVFDLSENFMAVTIGAISNATPDMIANSHLTLQGYGRMAFAAIIGGPVFAIVVSMSVAFIFNKRVRQVDAASWVFGEHGEICYYFLVITIATTLWWSITYDFHARRSAGVFLWCIFLLFMLFVICAEWEVIHDLSVDSILKPV</sequence>
<dbReference type="PANTHER" id="PTHR12266">
    <property type="entry name" value="NA+/CA2+ K+ INDEPENDENT EXCHANGER"/>
    <property type="match status" value="1"/>
</dbReference>
<dbReference type="Proteomes" id="UP001652661">
    <property type="component" value="Chromosome 2L"/>
</dbReference>
<keyword evidence="4" id="KW-0106">Calcium</keyword>
<evidence type="ECO:0000256" key="4">
    <source>
        <dbReference type="ARBA" id="ARBA00022568"/>
    </source>
</evidence>
<keyword evidence="4" id="KW-0109">Calcium transport</keyword>
<keyword evidence="2" id="KW-0813">Transport</keyword>
<keyword evidence="6 8" id="KW-1133">Transmembrane helix</keyword>
<feature type="transmembrane region" description="Helical" evidence="8">
    <location>
        <begin position="354"/>
        <end position="373"/>
    </location>
</feature>
<accession>A0A6P4IY43</accession>
<feature type="transmembrane region" description="Helical" evidence="8">
    <location>
        <begin position="178"/>
        <end position="196"/>
    </location>
</feature>
<evidence type="ECO:0000256" key="7">
    <source>
        <dbReference type="ARBA" id="ARBA00023136"/>
    </source>
</evidence>
<feature type="domain" description="Sodium/calcium exchanger membrane region" evidence="9">
    <location>
        <begin position="83"/>
        <end position="222"/>
    </location>
</feature>
<keyword evidence="5 8" id="KW-0812">Transmembrane</keyword>
<feature type="transmembrane region" description="Helical" evidence="8">
    <location>
        <begin position="143"/>
        <end position="166"/>
    </location>
</feature>
<evidence type="ECO:0000256" key="3">
    <source>
        <dbReference type="ARBA" id="ARBA00022449"/>
    </source>
</evidence>
<feature type="transmembrane region" description="Helical" evidence="8">
    <location>
        <begin position="450"/>
        <end position="468"/>
    </location>
</feature>
<dbReference type="PANTHER" id="PTHR12266:SF0">
    <property type="entry name" value="MITOCHONDRIAL SODIUM_CALCIUM EXCHANGER PROTEIN"/>
    <property type="match status" value="1"/>
</dbReference>
<feature type="transmembrane region" description="Helical" evidence="8">
    <location>
        <begin position="477"/>
        <end position="497"/>
    </location>
</feature>
<dbReference type="GO" id="GO:0006874">
    <property type="term" value="P:intracellular calcium ion homeostasis"/>
    <property type="evidence" value="ECO:0007669"/>
    <property type="project" value="TreeGrafter"/>
</dbReference>
<feature type="transmembrane region" description="Helical" evidence="8">
    <location>
        <begin position="560"/>
        <end position="577"/>
    </location>
</feature>
<reference evidence="11" key="2">
    <citation type="submission" date="2025-08" db="UniProtKB">
        <authorList>
            <consortium name="RefSeq"/>
        </authorList>
    </citation>
    <scope>IDENTIFICATION</scope>
    <source>
        <strain evidence="11">14028-0561.14</strain>
        <tissue evidence="11">Whole fly</tissue>
    </source>
</reference>
<feature type="transmembrane region" description="Helical" evidence="8">
    <location>
        <begin position="385"/>
        <end position="406"/>
    </location>
</feature>
<dbReference type="GeneID" id="108078503"/>
<dbReference type="InterPro" id="IPR004837">
    <property type="entry name" value="NaCa_Exmemb"/>
</dbReference>
<dbReference type="GO" id="GO:0005432">
    <property type="term" value="F:calcium:sodium antiporter activity"/>
    <property type="evidence" value="ECO:0007669"/>
    <property type="project" value="TreeGrafter"/>
</dbReference>
<comment type="subcellular location">
    <subcellularLocation>
        <location evidence="1">Membrane</location>
        <topology evidence="1">Multi-pass membrane protein</topology>
    </subcellularLocation>
</comment>
<protein>
    <submittedName>
        <fullName evidence="11">Mitochondrial sodium/calcium exchanger protein isoform X1</fullName>
    </submittedName>
</protein>
<evidence type="ECO:0000256" key="6">
    <source>
        <dbReference type="ARBA" id="ARBA00022989"/>
    </source>
</evidence>
<evidence type="ECO:0000256" key="2">
    <source>
        <dbReference type="ARBA" id="ARBA00022448"/>
    </source>
</evidence>
<reference evidence="10" key="1">
    <citation type="submission" date="2025-05" db="UniProtKB">
        <authorList>
            <consortium name="RefSeq"/>
        </authorList>
    </citation>
    <scope>NUCLEOTIDE SEQUENCE [LARGE SCALE GENOMIC DNA]</scope>
    <source>
        <strain evidence="10">14028-0561.14</strain>
    </source>
</reference>
<dbReference type="GO" id="GO:0016020">
    <property type="term" value="C:membrane"/>
    <property type="evidence" value="ECO:0007669"/>
    <property type="project" value="UniProtKB-SubCell"/>
</dbReference>
<keyword evidence="10" id="KW-1185">Reference proteome</keyword>
<feature type="transmembrane region" description="Helical" evidence="8">
    <location>
        <begin position="589"/>
        <end position="610"/>
    </location>
</feature>
<feature type="transmembrane region" description="Helical" evidence="8">
    <location>
        <begin position="75"/>
        <end position="104"/>
    </location>
</feature>
<feature type="domain" description="Sodium/calcium exchanger membrane region" evidence="9">
    <location>
        <begin position="453"/>
        <end position="603"/>
    </location>
</feature>
<evidence type="ECO:0000259" key="9">
    <source>
        <dbReference type="Pfam" id="PF01699"/>
    </source>
</evidence>
<keyword evidence="4" id="KW-0406">Ion transport</keyword>